<comment type="caution">
    <text evidence="1">The sequence shown here is derived from an EMBL/GenBank/DDBJ whole genome shotgun (WGS) entry which is preliminary data.</text>
</comment>
<organism evidence="1 2">
    <name type="scientific">Hibiscus sabdariffa</name>
    <name type="common">roselle</name>
    <dbReference type="NCBI Taxonomy" id="183260"/>
    <lineage>
        <taxon>Eukaryota</taxon>
        <taxon>Viridiplantae</taxon>
        <taxon>Streptophyta</taxon>
        <taxon>Embryophyta</taxon>
        <taxon>Tracheophyta</taxon>
        <taxon>Spermatophyta</taxon>
        <taxon>Magnoliopsida</taxon>
        <taxon>eudicotyledons</taxon>
        <taxon>Gunneridae</taxon>
        <taxon>Pentapetalae</taxon>
        <taxon>rosids</taxon>
        <taxon>malvids</taxon>
        <taxon>Malvales</taxon>
        <taxon>Malvaceae</taxon>
        <taxon>Malvoideae</taxon>
        <taxon>Hibiscus</taxon>
    </lineage>
</organism>
<evidence type="ECO:0000313" key="1">
    <source>
        <dbReference type="EMBL" id="KAK8971745.1"/>
    </source>
</evidence>
<dbReference type="Proteomes" id="UP001396334">
    <property type="component" value="Unassembled WGS sequence"/>
</dbReference>
<keyword evidence="2" id="KW-1185">Reference proteome</keyword>
<reference evidence="1 2" key="1">
    <citation type="journal article" date="2024" name="G3 (Bethesda)">
        <title>Genome assembly of Hibiscus sabdariffa L. provides insights into metabolisms of medicinal natural products.</title>
        <authorList>
            <person name="Kim T."/>
        </authorList>
    </citation>
    <scope>NUCLEOTIDE SEQUENCE [LARGE SCALE GENOMIC DNA]</scope>
    <source>
        <strain evidence="1">TK-2024</strain>
        <tissue evidence="1">Old leaves</tissue>
    </source>
</reference>
<gene>
    <name evidence="1" type="ORF">V6N11_081446</name>
</gene>
<sequence length="91" mass="10094">MKVVWNSAKFPGKQKRNRPLLLCVTDSGIWDGHSSTSSGNTRKPHPVCEEMPSRCTSPIINLFSFIWGAILIFSSDKAMMLLLASRVHCGC</sequence>
<name>A0ABR2N6Q1_9ROSI</name>
<accession>A0ABR2N6Q1</accession>
<protein>
    <submittedName>
        <fullName evidence="1">Uncharacterized protein</fullName>
    </submittedName>
</protein>
<proteinExistence type="predicted"/>
<evidence type="ECO:0000313" key="2">
    <source>
        <dbReference type="Proteomes" id="UP001396334"/>
    </source>
</evidence>
<dbReference type="EMBL" id="JBBPBN010000241">
    <property type="protein sequence ID" value="KAK8971745.1"/>
    <property type="molecule type" value="Genomic_DNA"/>
</dbReference>